<comment type="similarity">
    <text evidence="1">Belongs to the cytochrome P450 family.</text>
</comment>
<proteinExistence type="inferred from homology"/>
<keyword evidence="2 5" id="KW-0479">Metal-binding</keyword>
<reference evidence="6" key="1">
    <citation type="journal article" date="2023" name="Nat. Commun.">
        <title>Diploid and tetraploid genomes of Acorus and the evolution of monocots.</title>
        <authorList>
            <person name="Ma L."/>
            <person name="Liu K.W."/>
            <person name="Li Z."/>
            <person name="Hsiao Y.Y."/>
            <person name="Qi Y."/>
            <person name="Fu T."/>
            <person name="Tang G.D."/>
            <person name="Zhang D."/>
            <person name="Sun W.H."/>
            <person name="Liu D.K."/>
            <person name="Li Y."/>
            <person name="Chen G.Z."/>
            <person name="Liu X.D."/>
            <person name="Liao X.Y."/>
            <person name="Jiang Y.T."/>
            <person name="Yu X."/>
            <person name="Hao Y."/>
            <person name="Huang J."/>
            <person name="Zhao X.W."/>
            <person name="Ke S."/>
            <person name="Chen Y.Y."/>
            <person name="Wu W.L."/>
            <person name="Hsu J.L."/>
            <person name="Lin Y.F."/>
            <person name="Huang M.D."/>
            <person name="Li C.Y."/>
            <person name="Huang L."/>
            <person name="Wang Z.W."/>
            <person name="Zhao X."/>
            <person name="Zhong W.Y."/>
            <person name="Peng D.H."/>
            <person name="Ahmad S."/>
            <person name="Lan S."/>
            <person name="Zhang J.S."/>
            <person name="Tsai W.C."/>
            <person name="Van de Peer Y."/>
            <person name="Liu Z.J."/>
        </authorList>
    </citation>
    <scope>NUCLEOTIDE SEQUENCE</scope>
    <source>
        <strain evidence="6">CP</strain>
    </source>
</reference>
<keyword evidence="4 5" id="KW-0408">Iron</keyword>
<reference evidence="6" key="2">
    <citation type="submission" date="2023-06" db="EMBL/GenBank/DDBJ databases">
        <authorList>
            <person name="Ma L."/>
            <person name="Liu K.-W."/>
            <person name="Li Z."/>
            <person name="Hsiao Y.-Y."/>
            <person name="Qi Y."/>
            <person name="Fu T."/>
            <person name="Tang G."/>
            <person name="Zhang D."/>
            <person name="Sun W.-H."/>
            <person name="Liu D.-K."/>
            <person name="Li Y."/>
            <person name="Chen G.-Z."/>
            <person name="Liu X.-D."/>
            <person name="Liao X.-Y."/>
            <person name="Jiang Y.-T."/>
            <person name="Yu X."/>
            <person name="Hao Y."/>
            <person name="Huang J."/>
            <person name="Zhao X.-W."/>
            <person name="Ke S."/>
            <person name="Chen Y.-Y."/>
            <person name="Wu W.-L."/>
            <person name="Hsu J.-L."/>
            <person name="Lin Y.-F."/>
            <person name="Huang M.-D."/>
            <person name="Li C.-Y."/>
            <person name="Huang L."/>
            <person name="Wang Z.-W."/>
            <person name="Zhao X."/>
            <person name="Zhong W.-Y."/>
            <person name="Peng D.-H."/>
            <person name="Ahmad S."/>
            <person name="Lan S."/>
            <person name="Zhang J.-S."/>
            <person name="Tsai W.-C."/>
            <person name="Van De Peer Y."/>
            <person name="Liu Z.-J."/>
        </authorList>
    </citation>
    <scope>NUCLEOTIDE SEQUENCE</scope>
    <source>
        <strain evidence="6">CP</strain>
        <tissue evidence="6">Leaves</tissue>
    </source>
</reference>
<comment type="cofactor">
    <cofactor evidence="5">
        <name>heme</name>
        <dbReference type="ChEBI" id="CHEBI:30413"/>
    </cofactor>
</comment>
<dbReference type="InterPro" id="IPR036396">
    <property type="entry name" value="Cyt_P450_sf"/>
</dbReference>
<dbReference type="GO" id="GO:0020037">
    <property type="term" value="F:heme binding"/>
    <property type="evidence" value="ECO:0007669"/>
    <property type="project" value="InterPro"/>
</dbReference>
<dbReference type="Proteomes" id="UP001180020">
    <property type="component" value="Unassembled WGS sequence"/>
</dbReference>
<comment type="caution">
    <text evidence="6">The sequence shown here is derived from an EMBL/GenBank/DDBJ whole genome shotgun (WGS) entry which is preliminary data.</text>
</comment>
<feature type="binding site" description="axial binding residue" evidence="5">
    <location>
        <position position="329"/>
    </location>
    <ligand>
        <name>heme</name>
        <dbReference type="ChEBI" id="CHEBI:30413"/>
    </ligand>
    <ligandPart>
        <name>Fe</name>
        <dbReference type="ChEBI" id="CHEBI:18248"/>
    </ligandPart>
</feature>
<evidence type="ECO:0000256" key="1">
    <source>
        <dbReference type="ARBA" id="ARBA00010617"/>
    </source>
</evidence>
<dbReference type="EMBL" id="JAUJYO010000007">
    <property type="protein sequence ID" value="KAK1311721.1"/>
    <property type="molecule type" value="Genomic_DNA"/>
</dbReference>
<dbReference type="SUPFAM" id="SSF48264">
    <property type="entry name" value="Cytochrome P450"/>
    <property type="match status" value="1"/>
</dbReference>
<dbReference type="PANTHER" id="PTHR24296">
    <property type="entry name" value="CYTOCHROME P450"/>
    <property type="match status" value="1"/>
</dbReference>
<dbReference type="PRINTS" id="PR00463">
    <property type="entry name" value="EP450I"/>
</dbReference>
<name>A0AAV9EDJ9_ACOCL</name>
<evidence type="ECO:0000313" key="6">
    <source>
        <dbReference type="EMBL" id="KAK1311721.1"/>
    </source>
</evidence>
<dbReference type="Gene3D" id="1.10.630.10">
    <property type="entry name" value="Cytochrome P450"/>
    <property type="match status" value="2"/>
</dbReference>
<dbReference type="GO" id="GO:0016705">
    <property type="term" value="F:oxidoreductase activity, acting on paired donors, with incorporation or reduction of molecular oxygen"/>
    <property type="evidence" value="ECO:0007669"/>
    <property type="project" value="InterPro"/>
</dbReference>
<dbReference type="InterPro" id="IPR001128">
    <property type="entry name" value="Cyt_P450"/>
</dbReference>
<dbReference type="GO" id="GO:0005506">
    <property type="term" value="F:iron ion binding"/>
    <property type="evidence" value="ECO:0007669"/>
    <property type="project" value="InterPro"/>
</dbReference>
<organism evidence="6 7">
    <name type="scientific">Acorus calamus</name>
    <name type="common">Sweet flag</name>
    <dbReference type="NCBI Taxonomy" id="4465"/>
    <lineage>
        <taxon>Eukaryota</taxon>
        <taxon>Viridiplantae</taxon>
        <taxon>Streptophyta</taxon>
        <taxon>Embryophyta</taxon>
        <taxon>Tracheophyta</taxon>
        <taxon>Spermatophyta</taxon>
        <taxon>Magnoliopsida</taxon>
        <taxon>Liliopsida</taxon>
        <taxon>Acoraceae</taxon>
        <taxon>Acorus</taxon>
    </lineage>
</organism>
<keyword evidence="7" id="KW-1185">Reference proteome</keyword>
<keyword evidence="5" id="KW-0349">Heme</keyword>
<evidence type="ECO:0000256" key="5">
    <source>
        <dbReference type="PIRSR" id="PIRSR602401-1"/>
    </source>
</evidence>
<dbReference type="Pfam" id="PF00067">
    <property type="entry name" value="p450"/>
    <property type="match status" value="2"/>
</dbReference>
<dbReference type="AlphaFoldDB" id="A0AAV9EDJ9"/>
<evidence type="ECO:0000256" key="2">
    <source>
        <dbReference type="ARBA" id="ARBA00022723"/>
    </source>
</evidence>
<dbReference type="InterPro" id="IPR002401">
    <property type="entry name" value="Cyt_P450_E_grp-I"/>
</dbReference>
<evidence type="ECO:0000256" key="3">
    <source>
        <dbReference type="ARBA" id="ARBA00023002"/>
    </source>
</evidence>
<gene>
    <name evidence="6" type="primary">CYP86B1</name>
    <name evidence="6" type="ORF">QJS10_CPA07g00404</name>
</gene>
<dbReference type="GO" id="GO:0004497">
    <property type="term" value="F:monooxygenase activity"/>
    <property type="evidence" value="ECO:0007669"/>
    <property type="project" value="InterPro"/>
</dbReference>
<dbReference type="PRINTS" id="PR00385">
    <property type="entry name" value="P450"/>
</dbReference>
<protein>
    <submittedName>
        <fullName evidence="6">Cytochrome P450 86B1</fullName>
    </submittedName>
</protein>
<evidence type="ECO:0000256" key="4">
    <source>
        <dbReference type="ARBA" id="ARBA00023004"/>
    </source>
</evidence>
<keyword evidence="3" id="KW-0560">Oxidoreductase</keyword>
<evidence type="ECO:0000313" key="7">
    <source>
        <dbReference type="Proteomes" id="UP001180020"/>
    </source>
</evidence>
<accession>A0AAV9EDJ9</accession>
<sequence>MAKPRGVPINWPVLGMLPGLLGSLHRLHDWTVHLLRQTGLTFFFKGPPLLSKLDFVFTCDPANINHIFTSSFADYPKGPDFAEIFDVLGHGIFVADEDSWAAQRKAAHGLLVDARFRGFVAEMSKRKDVFLRFTFDTTCGIVIGVDPDCLSDGLPRVPFAHAIDDVEEAILLRHVIPKRWWKLMRWLNVGHEKKLASARETIDQDTTAAGLAWFFWLVSNNPHVETKIYEELKARFGEADEQTKVFDVESLRGLVYLHAALSEALRLYPPVPFEHKWAAKADVLPSGVSVGRGTEILFSTPKRWITERGTIKYEPSHKFLAFNARPRTCSGKDMVFTQMKIVAAAMIYNFEVEAVEGHVVEPKLSIILHMKNGSWLR</sequence>